<dbReference type="EMBL" id="ADBV01015372">
    <property type="protein sequence ID" value="EJW72787.1"/>
    <property type="molecule type" value="Genomic_DNA"/>
</dbReference>
<gene>
    <name evidence="2" type="ORF">WUBG_16306</name>
</gene>
<dbReference type="SUPFAM" id="SSF49562">
    <property type="entry name" value="C2 domain (Calcium/lipid-binding domain, CaLB)"/>
    <property type="match status" value="1"/>
</dbReference>
<dbReference type="GO" id="GO:0071277">
    <property type="term" value="P:cellular response to calcium ion"/>
    <property type="evidence" value="ECO:0007669"/>
    <property type="project" value="TreeGrafter"/>
</dbReference>
<dbReference type="Pfam" id="PF00168">
    <property type="entry name" value="C2"/>
    <property type="match status" value="2"/>
</dbReference>
<protein>
    <submittedName>
        <fullName evidence="2">Copine family protein</fullName>
    </submittedName>
</protein>
<name>J9E724_WUCBA</name>
<feature type="domain" description="C2" evidence="1">
    <location>
        <begin position="155"/>
        <end position="226"/>
    </location>
</feature>
<sequence>MYLVPEGAPKLLLHKSEAIAEKNPVWKTFLVPISHFSFASASCSIEIDVYNYNVNREDKLIGKCTTSFDQLMRGIGALNAYKLSSIEGKKKGNTSVELVNVLQVASSSFIDYLKAGTQIHFSVAVDFTASNGNPLDPSSLHYIHPHQAVRLQFKGHSLHAPSNDCPLDAYFVMYLVPEGAPKLLLHKSEAIAEKNPVWKTFLVPISHFSFASASCSIEIDVYNYNVNREYVSSVMLNDSPK</sequence>
<comment type="caution">
    <text evidence="2">The sequence shown here is derived from an EMBL/GenBank/DDBJ whole genome shotgun (WGS) entry which is preliminary data.</text>
</comment>
<dbReference type="Gene3D" id="2.60.40.150">
    <property type="entry name" value="C2 domain"/>
    <property type="match status" value="1"/>
</dbReference>
<proteinExistence type="predicted"/>
<dbReference type="Proteomes" id="UP000004810">
    <property type="component" value="Unassembled WGS sequence"/>
</dbReference>
<evidence type="ECO:0000313" key="3">
    <source>
        <dbReference type="Proteomes" id="UP000004810"/>
    </source>
</evidence>
<dbReference type="AlphaFoldDB" id="J9E724"/>
<dbReference type="InterPro" id="IPR035892">
    <property type="entry name" value="C2_domain_sf"/>
</dbReference>
<dbReference type="InterPro" id="IPR000008">
    <property type="entry name" value="C2_dom"/>
</dbReference>
<feature type="domain" description="C2" evidence="1">
    <location>
        <begin position="15"/>
        <end position="78"/>
    </location>
</feature>
<dbReference type="PANTHER" id="PTHR10857:SF111">
    <property type="entry name" value="VWFA DOMAIN-CONTAINING PROTEIN"/>
    <property type="match status" value="1"/>
</dbReference>
<evidence type="ECO:0000259" key="1">
    <source>
        <dbReference type="Pfam" id="PF00168"/>
    </source>
</evidence>
<dbReference type="PANTHER" id="PTHR10857">
    <property type="entry name" value="COPINE"/>
    <property type="match status" value="1"/>
</dbReference>
<dbReference type="GO" id="GO:0005886">
    <property type="term" value="C:plasma membrane"/>
    <property type="evidence" value="ECO:0007669"/>
    <property type="project" value="TreeGrafter"/>
</dbReference>
<evidence type="ECO:0000313" key="2">
    <source>
        <dbReference type="EMBL" id="EJW72787.1"/>
    </source>
</evidence>
<dbReference type="GO" id="GO:0005544">
    <property type="term" value="F:calcium-dependent phospholipid binding"/>
    <property type="evidence" value="ECO:0007669"/>
    <property type="project" value="InterPro"/>
</dbReference>
<reference evidence="3" key="1">
    <citation type="submission" date="2012-08" db="EMBL/GenBank/DDBJ databases">
        <title>The Genome Sequence of Wuchereria bancrofti.</title>
        <authorList>
            <person name="Nutman T.B."/>
            <person name="Fink D.L."/>
            <person name="Russ C."/>
            <person name="Young S."/>
            <person name="Zeng Q."/>
            <person name="Koehrsen M."/>
            <person name="Alvarado L."/>
            <person name="Berlin A."/>
            <person name="Chapman S.B."/>
            <person name="Chen Z."/>
            <person name="Freedman E."/>
            <person name="Gellesch M."/>
            <person name="Goldberg J."/>
            <person name="Griggs A."/>
            <person name="Gujja S."/>
            <person name="Heilman E.R."/>
            <person name="Heiman D."/>
            <person name="Hepburn T."/>
            <person name="Howarth C."/>
            <person name="Jen D."/>
            <person name="Larson L."/>
            <person name="Lewis B."/>
            <person name="Mehta T."/>
            <person name="Park D."/>
            <person name="Pearson M."/>
            <person name="Roberts A."/>
            <person name="Saif S."/>
            <person name="Shea T."/>
            <person name="Shenoy N."/>
            <person name="Sisk P."/>
            <person name="Stolte C."/>
            <person name="Sykes S."/>
            <person name="Walk T."/>
            <person name="White J."/>
            <person name="Yandava C."/>
            <person name="Haas B."/>
            <person name="Henn M.R."/>
            <person name="Nusbaum C."/>
            <person name="Birren B."/>
        </authorList>
    </citation>
    <scope>NUCLEOTIDE SEQUENCE [LARGE SCALE GENOMIC DNA]</scope>
    <source>
        <strain evidence="3">NA</strain>
    </source>
</reference>
<organism evidence="2 3">
    <name type="scientific">Wuchereria bancrofti</name>
    <dbReference type="NCBI Taxonomy" id="6293"/>
    <lineage>
        <taxon>Eukaryota</taxon>
        <taxon>Metazoa</taxon>
        <taxon>Ecdysozoa</taxon>
        <taxon>Nematoda</taxon>
        <taxon>Chromadorea</taxon>
        <taxon>Rhabditida</taxon>
        <taxon>Spirurina</taxon>
        <taxon>Spiruromorpha</taxon>
        <taxon>Filarioidea</taxon>
        <taxon>Onchocercidae</taxon>
        <taxon>Wuchereria</taxon>
    </lineage>
</organism>
<accession>J9E724</accession>
<dbReference type="InterPro" id="IPR045052">
    <property type="entry name" value="Copine"/>
</dbReference>